<proteinExistence type="predicted"/>
<accession>A0A7S4H9G0</accession>
<sequence length="231" mass="26442">MSLKLNRRSRDLCSPKCVSFLQMDDENSQRDEHQTNLEDSIARRKMAMRGFKSMSSISTKQNANNHYNAEDDTVQMLRLAVLDQYIARSSSAIETSSIKVPPKVSSIKSKKFSQSMPAKIVQRSLPREEGVDREQFMGSVMEGMDRVSSAITPEALEYVKWTCRQLDVDFMSLPCAQRLLHAEREMGSLCSPTHREMDITEEELSLDQMVMHMLVQMALTQKCRWKIDIPG</sequence>
<organism evidence="1">
    <name type="scientific">Guillardia theta</name>
    <name type="common">Cryptophyte</name>
    <name type="synonym">Cryptomonas phi</name>
    <dbReference type="NCBI Taxonomy" id="55529"/>
    <lineage>
        <taxon>Eukaryota</taxon>
        <taxon>Cryptophyceae</taxon>
        <taxon>Pyrenomonadales</taxon>
        <taxon>Geminigeraceae</taxon>
        <taxon>Guillardia</taxon>
    </lineage>
</organism>
<gene>
    <name evidence="1" type="ORF">GTHE00462_LOCUS1040</name>
</gene>
<dbReference type="EMBL" id="HBKN01001203">
    <property type="protein sequence ID" value="CAE2191729.1"/>
    <property type="molecule type" value="Transcribed_RNA"/>
</dbReference>
<protein>
    <submittedName>
        <fullName evidence="1">Uncharacterized protein</fullName>
    </submittedName>
</protein>
<evidence type="ECO:0000313" key="1">
    <source>
        <dbReference type="EMBL" id="CAE2191729.1"/>
    </source>
</evidence>
<name>A0A7S4H9G0_GUITH</name>
<dbReference type="AlphaFoldDB" id="A0A7S4H9G0"/>
<reference evidence="1" key="1">
    <citation type="submission" date="2021-01" db="EMBL/GenBank/DDBJ databases">
        <authorList>
            <person name="Corre E."/>
            <person name="Pelletier E."/>
            <person name="Niang G."/>
            <person name="Scheremetjew M."/>
            <person name="Finn R."/>
            <person name="Kale V."/>
            <person name="Holt S."/>
            <person name="Cochrane G."/>
            <person name="Meng A."/>
            <person name="Brown T."/>
            <person name="Cohen L."/>
        </authorList>
    </citation>
    <scope>NUCLEOTIDE SEQUENCE</scope>
    <source>
        <strain evidence="1">CCMP 2712</strain>
    </source>
</reference>